<keyword evidence="1" id="KW-0472">Membrane</keyword>
<dbReference type="EMBL" id="FN554973">
    <property type="protein sequence ID" value="CBH15532.1"/>
    <property type="molecule type" value="Genomic_DNA"/>
</dbReference>
<reference evidence="3" key="1">
    <citation type="journal article" date="2010" name="PLoS Negl. Trop. Dis.">
        <title>The genome sequence of Trypanosoma brucei gambiense, causative agent of chronic human african trypanosomiasis.</title>
        <authorList>
            <person name="Jackson A.P."/>
            <person name="Sanders M."/>
            <person name="Berry A."/>
            <person name="McQuillan J."/>
            <person name="Aslett M.A."/>
            <person name="Quail M.A."/>
            <person name="Chukualim B."/>
            <person name="Capewell P."/>
            <person name="MacLeod A."/>
            <person name="Melville S.E."/>
            <person name="Gibson W."/>
            <person name="Barry J.D."/>
            <person name="Berriman M."/>
            <person name="Hertz-Fowler C."/>
        </authorList>
    </citation>
    <scope>NUCLEOTIDE SEQUENCE [LARGE SCALE GENOMIC DNA]</scope>
    <source>
        <strain evidence="3">MHOM/CI/86/DAL972</strain>
    </source>
</reference>
<evidence type="ECO:0000313" key="2">
    <source>
        <dbReference type="EMBL" id="CBH15532.1"/>
    </source>
</evidence>
<keyword evidence="1" id="KW-0812">Transmembrane</keyword>
<evidence type="ECO:0000313" key="3">
    <source>
        <dbReference type="Proteomes" id="UP000002316"/>
    </source>
</evidence>
<name>D0A2N8_TRYB9</name>
<protein>
    <submittedName>
        <fullName evidence="2">Uncharacterized protein</fullName>
    </submittedName>
</protein>
<dbReference type="KEGG" id="tbg:TbgDal_X6170"/>
<feature type="transmembrane region" description="Helical" evidence="1">
    <location>
        <begin position="87"/>
        <end position="103"/>
    </location>
</feature>
<gene>
    <name evidence="2" type="ORF">TbgDal_X6170</name>
</gene>
<keyword evidence="1" id="KW-1133">Transmembrane helix</keyword>
<evidence type="ECO:0000256" key="1">
    <source>
        <dbReference type="SAM" id="Phobius"/>
    </source>
</evidence>
<feature type="transmembrane region" description="Helical" evidence="1">
    <location>
        <begin position="27"/>
        <end position="52"/>
    </location>
</feature>
<dbReference type="RefSeq" id="XP_011777796.1">
    <property type="nucleotide sequence ID" value="XM_011779494.1"/>
</dbReference>
<dbReference type="GeneID" id="23865713"/>
<dbReference type="AlphaFoldDB" id="D0A2N8"/>
<organism evidence="2 3">
    <name type="scientific">Trypanosoma brucei gambiense (strain MHOM/CI/86/DAL972)</name>
    <dbReference type="NCBI Taxonomy" id="679716"/>
    <lineage>
        <taxon>Eukaryota</taxon>
        <taxon>Discoba</taxon>
        <taxon>Euglenozoa</taxon>
        <taxon>Kinetoplastea</taxon>
        <taxon>Metakinetoplastina</taxon>
        <taxon>Trypanosomatida</taxon>
        <taxon>Trypanosomatidae</taxon>
        <taxon>Trypanosoma</taxon>
    </lineage>
</organism>
<sequence length="125" mass="14826">MFVFVVCPRIRVIGQRTDSKYLPLLNAAFSFSSSLFLFVFPFFFTFIISIYLPSCLFFFRLSHSLFSLFTHLCCSLKFFFFSFRSPSVHIFFFIYVLLVCYIFRKHVTRFFAPAITRCGRGKVHI</sequence>
<dbReference type="Proteomes" id="UP000002316">
    <property type="component" value="Chromosome 10"/>
</dbReference>
<proteinExistence type="predicted"/>
<accession>D0A2N8</accession>